<gene>
    <name evidence="1" type="ORF">AD952_13920</name>
</gene>
<sequence>MTEAPENLVLVHLRRLEEKVDKLTRNQVELHQAVTTNLQYTQRLGTRMGELRDDLEVMLKAETMGASLSWRRELENRLEALETEITHRGA</sequence>
<proteinExistence type="predicted"/>
<dbReference type="PATRIC" id="fig|178900.6.peg.2597"/>
<accession>A0A149UPX3</accession>
<evidence type="ECO:0000313" key="2">
    <source>
        <dbReference type="Proteomes" id="UP000075312"/>
    </source>
</evidence>
<protein>
    <submittedName>
        <fullName evidence="1">Uncharacterized protein</fullName>
    </submittedName>
</protein>
<organism evidence="1 2">
    <name type="scientific">Acetobacter cerevisiae</name>
    <dbReference type="NCBI Taxonomy" id="178900"/>
    <lineage>
        <taxon>Bacteria</taxon>
        <taxon>Pseudomonadati</taxon>
        <taxon>Pseudomonadota</taxon>
        <taxon>Alphaproteobacteria</taxon>
        <taxon>Acetobacterales</taxon>
        <taxon>Acetobacteraceae</taxon>
        <taxon>Acetobacter</taxon>
    </lineage>
</organism>
<dbReference type="EMBL" id="LHZY01000099">
    <property type="protein sequence ID" value="KXV69987.1"/>
    <property type="molecule type" value="Genomic_DNA"/>
</dbReference>
<reference evidence="1 2" key="1">
    <citation type="submission" date="2015-06" db="EMBL/GenBank/DDBJ databases">
        <title>Improved classification and identification of acetic acid bacteria using matrix-assisted laser desorption/ionization time-of-flight mass spectrometry; Gluconobacter nephelii and Gluconobacter uchimurae are later heterotypic synonyms of Gluconobacter japonicus and Gluconobacter oxydans, respectively.</title>
        <authorList>
            <person name="Li L."/>
            <person name="Cleenwerck I."/>
            <person name="De Vuyst L."/>
            <person name="Vandamme P."/>
        </authorList>
    </citation>
    <scope>NUCLEOTIDE SEQUENCE [LARGE SCALE GENOMIC DNA]</scope>
    <source>
        <strain evidence="1 2">LMG 1608</strain>
    </source>
</reference>
<name>A0A149UPX3_9PROT</name>
<dbReference type="AlphaFoldDB" id="A0A149UPX3"/>
<dbReference type="RefSeq" id="WP_062144768.1">
    <property type="nucleotide sequence ID" value="NZ_LHZY01000099.1"/>
</dbReference>
<comment type="caution">
    <text evidence="1">The sequence shown here is derived from an EMBL/GenBank/DDBJ whole genome shotgun (WGS) entry which is preliminary data.</text>
</comment>
<dbReference type="Proteomes" id="UP000075312">
    <property type="component" value="Unassembled WGS sequence"/>
</dbReference>
<evidence type="ECO:0000313" key="1">
    <source>
        <dbReference type="EMBL" id="KXV69987.1"/>
    </source>
</evidence>